<evidence type="ECO:0000313" key="1">
    <source>
        <dbReference type="EMBL" id="KAG5290545.1"/>
    </source>
</evidence>
<organism evidence="1 2">
    <name type="scientific">Ajellomyces capsulatus</name>
    <name type="common">Darling's disease fungus</name>
    <name type="synonym">Histoplasma capsulatum</name>
    <dbReference type="NCBI Taxonomy" id="5037"/>
    <lineage>
        <taxon>Eukaryota</taxon>
        <taxon>Fungi</taxon>
        <taxon>Dikarya</taxon>
        <taxon>Ascomycota</taxon>
        <taxon>Pezizomycotina</taxon>
        <taxon>Eurotiomycetes</taxon>
        <taxon>Eurotiomycetidae</taxon>
        <taxon>Onygenales</taxon>
        <taxon>Ajellomycetaceae</taxon>
        <taxon>Histoplasma</taxon>
    </lineage>
</organism>
<dbReference type="VEuPathDB" id="FungiDB:I7I52_07600"/>
<dbReference type="EMBL" id="JAEVHI010000005">
    <property type="protein sequence ID" value="KAG5290545.1"/>
    <property type="molecule type" value="Genomic_DNA"/>
</dbReference>
<gene>
    <name evidence="1" type="ORF">I7I52_07600</name>
</gene>
<dbReference type="AlphaFoldDB" id="A0A8H7YDU3"/>
<protein>
    <submittedName>
        <fullName evidence="1">Uncharacterized protein</fullName>
    </submittedName>
</protein>
<evidence type="ECO:0000313" key="2">
    <source>
        <dbReference type="Proteomes" id="UP000670092"/>
    </source>
</evidence>
<name>A0A8H7YDU3_AJECA</name>
<comment type="caution">
    <text evidence="1">The sequence shown here is derived from an EMBL/GenBank/DDBJ whole genome shotgun (WGS) entry which is preliminary data.</text>
</comment>
<reference evidence="1 2" key="1">
    <citation type="submission" date="2021-01" db="EMBL/GenBank/DDBJ databases">
        <title>Chromosome-level genome assembly of a human fungal pathogen reveals clustering of transcriptionally co-regulated genes.</title>
        <authorList>
            <person name="Voorhies M."/>
            <person name="Cohen S."/>
            <person name="Shea T.P."/>
            <person name="Petrus S."/>
            <person name="Munoz J.F."/>
            <person name="Poplawski S."/>
            <person name="Goldman W.E."/>
            <person name="Michael T."/>
            <person name="Cuomo C.A."/>
            <person name="Sil A."/>
            <person name="Beyhan S."/>
        </authorList>
    </citation>
    <scope>NUCLEOTIDE SEQUENCE [LARGE SCALE GENOMIC DNA]</scope>
    <source>
        <strain evidence="1 2">G184AR</strain>
    </source>
</reference>
<dbReference type="Proteomes" id="UP000670092">
    <property type="component" value="Unassembled WGS sequence"/>
</dbReference>
<accession>A0A8H7YDU3</accession>
<sequence>MPRHEQPRTGSCMHTVSKPSIQWVPWSPTEKKKKYRARTGKGAKKGVRRTMTDVWMCCLQWSCFCLSMPLRDKLFIVEPMIISSLEADINLMAW</sequence>
<proteinExistence type="predicted"/>